<evidence type="ECO:0000256" key="1">
    <source>
        <dbReference type="SAM" id="MobiDB-lite"/>
    </source>
</evidence>
<organism evidence="2">
    <name type="scientific">Sesamum latifolium</name>
    <dbReference type="NCBI Taxonomy" id="2727402"/>
    <lineage>
        <taxon>Eukaryota</taxon>
        <taxon>Viridiplantae</taxon>
        <taxon>Streptophyta</taxon>
        <taxon>Embryophyta</taxon>
        <taxon>Tracheophyta</taxon>
        <taxon>Spermatophyta</taxon>
        <taxon>Magnoliopsida</taxon>
        <taxon>eudicotyledons</taxon>
        <taxon>Gunneridae</taxon>
        <taxon>Pentapetalae</taxon>
        <taxon>asterids</taxon>
        <taxon>lamiids</taxon>
        <taxon>Lamiales</taxon>
        <taxon>Pedaliaceae</taxon>
        <taxon>Sesamum</taxon>
    </lineage>
</organism>
<feature type="region of interest" description="Disordered" evidence="1">
    <location>
        <begin position="1"/>
        <end position="74"/>
    </location>
</feature>
<dbReference type="AlphaFoldDB" id="A0AAW2T9S5"/>
<reference evidence="2" key="1">
    <citation type="submission" date="2020-06" db="EMBL/GenBank/DDBJ databases">
        <authorList>
            <person name="Li T."/>
            <person name="Hu X."/>
            <person name="Zhang T."/>
            <person name="Song X."/>
            <person name="Zhang H."/>
            <person name="Dai N."/>
            <person name="Sheng W."/>
            <person name="Hou X."/>
            <person name="Wei L."/>
        </authorList>
    </citation>
    <scope>NUCLEOTIDE SEQUENCE</scope>
    <source>
        <strain evidence="2">KEN1</strain>
        <tissue evidence="2">Leaf</tissue>
    </source>
</reference>
<dbReference type="EMBL" id="JACGWN010000015">
    <property type="protein sequence ID" value="KAL0401665.1"/>
    <property type="molecule type" value="Genomic_DNA"/>
</dbReference>
<gene>
    <name evidence="2" type="ORF">Slati_4196400</name>
</gene>
<accession>A0AAW2T9S5</accession>
<reference evidence="2" key="2">
    <citation type="journal article" date="2024" name="Plant">
        <title>Genomic evolution and insights into agronomic trait innovations of Sesamum species.</title>
        <authorList>
            <person name="Miao H."/>
            <person name="Wang L."/>
            <person name="Qu L."/>
            <person name="Liu H."/>
            <person name="Sun Y."/>
            <person name="Le M."/>
            <person name="Wang Q."/>
            <person name="Wei S."/>
            <person name="Zheng Y."/>
            <person name="Lin W."/>
            <person name="Duan Y."/>
            <person name="Cao H."/>
            <person name="Xiong S."/>
            <person name="Wang X."/>
            <person name="Wei L."/>
            <person name="Li C."/>
            <person name="Ma Q."/>
            <person name="Ju M."/>
            <person name="Zhao R."/>
            <person name="Li G."/>
            <person name="Mu C."/>
            <person name="Tian Q."/>
            <person name="Mei H."/>
            <person name="Zhang T."/>
            <person name="Gao T."/>
            <person name="Zhang H."/>
        </authorList>
    </citation>
    <scope>NUCLEOTIDE SEQUENCE</scope>
    <source>
        <strain evidence="2">KEN1</strain>
    </source>
</reference>
<feature type="compositionally biased region" description="Gly residues" evidence="1">
    <location>
        <begin position="59"/>
        <end position="74"/>
    </location>
</feature>
<protein>
    <submittedName>
        <fullName evidence="2">Uncharacterized protein</fullName>
    </submittedName>
</protein>
<comment type="caution">
    <text evidence="2">The sequence shown here is derived from an EMBL/GenBank/DDBJ whole genome shotgun (WGS) entry which is preliminary data.</text>
</comment>
<name>A0AAW2T9S5_9LAMI</name>
<sequence>MGASSPQIWEGDVARRSPDLAPSRIWAATPRSGGVHPNNSERGVVEAGRRRRRRRLGVEAGGAGGGAGAGSGVG</sequence>
<proteinExistence type="predicted"/>
<evidence type="ECO:0000313" key="2">
    <source>
        <dbReference type="EMBL" id="KAL0401665.1"/>
    </source>
</evidence>